<name>A0A4Y2QQC0_ARAVE</name>
<dbReference type="AlphaFoldDB" id="A0A4Y2QQC0"/>
<organism evidence="1 2">
    <name type="scientific">Araneus ventricosus</name>
    <name type="common">Orbweaver spider</name>
    <name type="synonym">Epeira ventricosa</name>
    <dbReference type="NCBI Taxonomy" id="182803"/>
    <lineage>
        <taxon>Eukaryota</taxon>
        <taxon>Metazoa</taxon>
        <taxon>Ecdysozoa</taxon>
        <taxon>Arthropoda</taxon>
        <taxon>Chelicerata</taxon>
        <taxon>Arachnida</taxon>
        <taxon>Araneae</taxon>
        <taxon>Araneomorphae</taxon>
        <taxon>Entelegynae</taxon>
        <taxon>Araneoidea</taxon>
        <taxon>Araneidae</taxon>
        <taxon>Araneus</taxon>
    </lineage>
</organism>
<sequence>MGSQNVKKAALLTEMKSYASSYPMTSCSSDFTSSADWMHRAIGFDRLDAETRRRGTNVTTPDVINGWGSAERELAVPRCVRCGRRLGR</sequence>
<accession>A0A4Y2QQC0</accession>
<comment type="caution">
    <text evidence="1">The sequence shown here is derived from an EMBL/GenBank/DDBJ whole genome shotgun (WGS) entry which is preliminary data.</text>
</comment>
<dbReference type="Proteomes" id="UP000499080">
    <property type="component" value="Unassembled WGS sequence"/>
</dbReference>
<dbReference type="EMBL" id="BGPR01014479">
    <property type="protein sequence ID" value="GBN65395.1"/>
    <property type="molecule type" value="Genomic_DNA"/>
</dbReference>
<protein>
    <submittedName>
        <fullName evidence="1">Uncharacterized protein</fullName>
    </submittedName>
</protein>
<gene>
    <name evidence="1" type="ORF">AVEN_198011_1</name>
</gene>
<keyword evidence="2" id="KW-1185">Reference proteome</keyword>
<proteinExistence type="predicted"/>
<evidence type="ECO:0000313" key="1">
    <source>
        <dbReference type="EMBL" id="GBN65395.1"/>
    </source>
</evidence>
<reference evidence="1 2" key="1">
    <citation type="journal article" date="2019" name="Sci. Rep.">
        <title>Orb-weaving spider Araneus ventricosus genome elucidates the spidroin gene catalogue.</title>
        <authorList>
            <person name="Kono N."/>
            <person name="Nakamura H."/>
            <person name="Ohtoshi R."/>
            <person name="Moran D.A.P."/>
            <person name="Shinohara A."/>
            <person name="Yoshida Y."/>
            <person name="Fujiwara M."/>
            <person name="Mori M."/>
            <person name="Tomita M."/>
            <person name="Arakawa K."/>
        </authorList>
    </citation>
    <scope>NUCLEOTIDE SEQUENCE [LARGE SCALE GENOMIC DNA]</scope>
</reference>
<evidence type="ECO:0000313" key="2">
    <source>
        <dbReference type="Proteomes" id="UP000499080"/>
    </source>
</evidence>